<name>A0A6A4VX12_AMPAM</name>
<dbReference type="OrthoDB" id="6346517at2759"/>
<keyword evidence="5" id="KW-0406">Ion transport</keyword>
<dbReference type="InterPro" id="IPR038050">
    <property type="entry name" value="Neuro_actylchol_rec"/>
</dbReference>
<dbReference type="GO" id="GO:0005230">
    <property type="term" value="F:extracellular ligand-gated monoatomic ion channel activity"/>
    <property type="evidence" value="ECO:0007669"/>
    <property type="project" value="InterPro"/>
</dbReference>
<dbReference type="GO" id="GO:0004888">
    <property type="term" value="F:transmembrane signaling receptor activity"/>
    <property type="evidence" value="ECO:0007669"/>
    <property type="project" value="InterPro"/>
</dbReference>
<feature type="transmembrane region" description="Helical" evidence="7">
    <location>
        <begin position="79"/>
        <end position="101"/>
    </location>
</feature>
<evidence type="ECO:0000313" key="8">
    <source>
        <dbReference type="EMBL" id="KAF0295362.1"/>
    </source>
</evidence>
<dbReference type="AlphaFoldDB" id="A0A6A4VX12"/>
<dbReference type="SUPFAM" id="SSF90112">
    <property type="entry name" value="Neurotransmitter-gated ion-channel transmembrane pore"/>
    <property type="match status" value="1"/>
</dbReference>
<evidence type="ECO:0000256" key="1">
    <source>
        <dbReference type="ARBA" id="ARBA00004141"/>
    </source>
</evidence>
<evidence type="ECO:0000256" key="3">
    <source>
        <dbReference type="ARBA" id="ARBA00022448"/>
    </source>
</evidence>
<feature type="transmembrane region" description="Helical" evidence="7">
    <location>
        <begin position="242"/>
        <end position="259"/>
    </location>
</feature>
<gene>
    <name evidence="8" type="primary">glra1_2</name>
    <name evidence="8" type="ORF">FJT64_000609</name>
</gene>
<dbReference type="PRINTS" id="PR00253">
    <property type="entry name" value="GABAARECEPTR"/>
</dbReference>
<keyword evidence="7" id="KW-0812">Transmembrane</keyword>
<protein>
    <submittedName>
        <fullName evidence="8">Glycine receptor subunit alphaZ1</fullName>
    </submittedName>
</protein>
<dbReference type="InterPro" id="IPR036734">
    <property type="entry name" value="Neur_chan_lig-bd_sf"/>
</dbReference>
<proteinExistence type="predicted"/>
<keyword evidence="7" id="KW-0472">Membrane</keyword>
<keyword evidence="6" id="KW-0407">Ion channel</keyword>
<comment type="subcellular location">
    <subcellularLocation>
        <location evidence="2">Cell membrane</location>
    </subcellularLocation>
    <subcellularLocation>
        <location evidence="1">Membrane</location>
        <topology evidence="1">Multi-pass membrane protein</topology>
    </subcellularLocation>
</comment>
<evidence type="ECO:0000313" key="9">
    <source>
        <dbReference type="Proteomes" id="UP000440578"/>
    </source>
</evidence>
<organism evidence="8 9">
    <name type="scientific">Amphibalanus amphitrite</name>
    <name type="common">Striped barnacle</name>
    <name type="synonym">Balanus amphitrite</name>
    <dbReference type="NCBI Taxonomy" id="1232801"/>
    <lineage>
        <taxon>Eukaryota</taxon>
        <taxon>Metazoa</taxon>
        <taxon>Ecdysozoa</taxon>
        <taxon>Arthropoda</taxon>
        <taxon>Crustacea</taxon>
        <taxon>Multicrustacea</taxon>
        <taxon>Cirripedia</taxon>
        <taxon>Thoracica</taxon>
        <taxon>Thoracicalcarea</taxon>
        <taxon>Balanomorpha</taxon>
        <taxon>Balanoidea</taxon>
        <taxon>Balanidae</taxon>
        <taxon>Amphibalaninae</taxon>
        <taxon>Amphibalanus</taxon>
    </lineage>
</organism>
<accession>A0A6A4VX12</accession>
<dbReference type="Proteomes" id="UP000440578">
    <property type="component" value="Unassembled WGS sequence"/>
</dbReference>
<evidence type="ECO:0000256" key="7">
    <source>
        <dbReference type="SAM" id="Phobius"/>
    </source>
</evidence>
<evidence type="ECO:0000256" key="5">
    <source>
        <dbReference type="ARBA" id="ARBA00023065"/>
    </source>
</evidence>
<feature type="transmembrane region" description="Helical" evidence="7">
    <location>
        <begin position="143"/>
        <end position="164"/>
    </location>
</feature>
<dbReference type="InterPro" id="IPR006028">
    <property type="entry name" value="GABAA/Glycine_rcpt"/>
</dbReference>
<keyword evidence="8" id="KW-0675">Receptor</keyword>
<keyword evidence="4" id="KW-1003">Cell membrane</keyword>
<dbReference type="GO" id="GO:0005886">
    <property type="term" value="C:plasma membrane"/>
    <property type="evidence" value="ECO:0007669"/>
    <property type="project" value="UniProtKB-SubCell"/>
</dbReference>
<dbReference type="Gene3D" id="1.20.58.390">
    <property type="entry name" value="Neurotransmitter-gated ion-channel transmembrane domain"/>
    <property type="match status" value="2"/>
</dbReference>
<evidence type="ECO:0000256" key="6">
    <source>
        <dbReference type="ARBA" id="ARBA00023303"/>
    </source>
</evidence>
<evidence type="ECO:0000256" key="2">
    <source>
        <dbReference type="ARBA" id="ARBA00004236"/>
    </source>
</evidence>
<keyword evidence="9" id="KW-1185">Reference proteome</keyword>
<keyword evidence="7" id="KW-1133">Transmembrane helix</keyword>
<keyword evidence="3" id="KW-0813">Transport</keyword>
<dbReference type="InterPro" id="IPR036719">
    <property type="entry name" value="Neuro-gated_channel_TM_sf"/>
</dbReference>
<dbReference type="EMBL" id="VIIS01001620">
    <property type="protein sequence ID" value="KAF0295362.1"/>
    <property type="molecule type" value="Genomic_DNA"/>
</dbReference>
<reference evidence="8 9" key="1">
    <citation type="submission" date="2019-07" db="EMBL/GenBank/DDBJ databases">
        <title>Draft genome assembly of a fouling barnacle, Amphibalanus amphitrite (Darwin, 1854): The first reference genome for Thecostraca.</title>
        <authorList>
            <person name="Kim W."/>
        </authorList>
    </citation>
    <scope>NUCLEOTIDE SEQUENCE [LARGE SCALE GENOMIC DNA]</scope>
    <source>
        <strain evidence="8">SNU_AA5</strain>
        <tissue evidence="8">Soma without cirri and trophi</tissue>
    </source>
</reference>
<dbReference type="PANTHER" id="PTHR18945">
    <property type="entry name" value="NEUROTRANSMITTER GATED ION CHANNEL"/>
    <property type="match status" value="1"/>
</dbReference>
<evidence type="ECO:0000256" key="4">
    <source>
        <dbReference type="ARBA" id="ARBA00022475"/>
    </source>
</evidence>
<sequence length="264" mass="30442">MDRQRCSLPVESFNFYAKYINLTFQPPGIYFNNFKFKIPQYTLSSVEPRDCSYHYQYENSYLNHTCVEASFIFDRQFSYYFVQMYLPSILIVLVSFLSFWIPVENVSGSCDAGGDLAADSSHTVHHRPALPATRLLHESHGRLMFFCIVVVFFAMGEFTLAYSFKNLRLGVGSRVRPLLVRPRKVATITVLPGDAEVTKRRIAFGATEDSEEQLDQNEGLVNRFLSWLNKGNSSVIDNVSKIIFPTTFGVFNIIYWMYYTRAQK</sequence>
<comment type="caution">
    <text evidence="8">The sequence shown here is derived from an EMBL/GenBank/DDBJ whole genome shotgun (WGS) entry which is preliminary data.</text>
</comment>
<dbReference type="InterPro" id="IPR006201">
    <property type="entry name" value="Neur_channel"/>
</dbReference>
<dbReference type="SUPFAM" id="SSF63712">
    <property type="entry name" value="Nicotinic receptor ligand binding domain-like"/>
    <property type="match status" value="1"/>
</dbReference>
<dbReference type="Gene3D" id="2.70.170.10">
    <property type="entry name" value="Neurotransmitter-gated ion-channel ligand-binding domain"/>
    <property type="match status" value="1"/>
</dbReference>